<dbReference type="AlphaFoldDB" id="A0A1F6MB80"/>
<dbReference type="EMBL" id="MFQB01000007">
    <property type="protein sequence ID" value="OGH68763.1"/>
    <property type="molecule type" value="Genomic_DNA"/>
</dbReference>
<feature type="transmembrane region" description="Helical" evidence="1">
    <location>
        <begin position="42"/>
        <end position="60"/>
    </location>
</feature>
<comment type="caution">
    <text evidence="2">The sequence shown here is derived from an EMBL/GenBank/DDBJ whole genome shotgun (WGS) entry which is preliminary data.</text>
</comment>
<keyword evidence="1" id="KW-1133">Transmembrane helix</keyword>
<name>A0A1F6MB80_9BACT</name>
<proteinExistence type="predicted"/>
<protein>
    <submittedName>
        <fullName evidence="2">Uncharacterized protein</fullName>
    </submittedName>
</protein>
<dbReference type="STRING" id="1798680.A3J66_03545"/>
<feature type="transmembrane region" description="Helical" evidence="1">
    <location>
        <begin position="115"/>
        <end position="133"/>
    </location>
</feature>
<evidence type="ECO:0000256" key="1">
    <source>
        <dbReference type="SAM" id="Phobius"/>
    </source>
</evidence>
<accession>A0A1F6MB80</accession>
<feature type="transmembrane region" description="Helical" evidence="1">
    <location>
        <begin position="72"/>
        <end position="95"/>
    </location>
</feature>
<sequence>MNYKRAIIFGVVLYAVFFILYGLSYVVPFLNKESSNGLKSYIFTWVINIPVVLLLGKWYFKALKPSVHRGFWLGVITILVAFALDGIFVLLALAFQQPLDDFKTLYTDWKFYTTLAEVILLCTVSGFEFDATYSKDK</sequence>
<feature type="transmembrane region" description="Helical" evidence="1">
    <location>
        <begin position="7"/>
        <end position="30"/>
    </location>
</feature>
<evidence type="ECO:0000313" key="3">
    <source>
        <dbReference type="Proteomes" id="UP000176282"/>
    </source>
</evidence>
<organism evidence="2 3">
    <name type="scientific">Candidatus Magasanikbacteria bacterium RIFCSPHIGHO2_02_FULL_47_14</name>
    <dbReference type="NCBI Taxonomy" id="1798680"/>
    <lineage>
        <taxon>Bacteria</taxon>
        <taxon>Candidatus Magasanikiibacteriota</taxon>
    </lineage>
</organism>
<keyword evidence="1" id="KW-0472">Membrane</keyword>
<dbReference type="Proteomes" id="UP000176282">
    <property type="component" value="Unassembled WGS sequence"/>
</dbReference>
<gene>
    <name evidence="2" type="ORF">A3J66_03545</name>
</gene>
<reference evidence="2 3" key="1">
    <citation type="journal article" date="2016" name="Nat. Commun.">
        <title>Thousands of microbial genomes shed light on interconnected biogeochemical processes in an aquifer system.</title>
        <authorList>
            <person name="Anantharaman K."/>
            <person name="Brown C.T."/>
            <person name="Hug L.A."/>
            <person name="Sharon I."/>
            <person name="Castelle C.J."/>
            <person name="Probst A.J."/>
            <person name="Thomas B.C."/>
            <person name="Singh A."/>
            <person name="Wilkins M.J."/>
            <person name="Karaoz U."/>
            <person name="Brodie E.L."/>
            <person name="Williams K.H."/>
            <person name="Hubbard S.S."/>
            <person name="Banfield J.F."/>
        </authorList>
    </citation>
    <scope>NUCLEOTIDE SEQUENCE [LARGE SCALE GENOMIC DNA]</scope>
</reference>
<evidence type="ECO:0000313" key="2">
    <source>
        <dbReference type="EMBL" id="OGH68763.1"/>
    </source>
</evidence>
<keyword evidence="1" id="KW-0812">Transmembrane</keyword>